<sequence>MQQTNQIPLGTIQAYANLSGYIYLHIPNYVAKQFNVTPRTNFTITYRDGKIVLEQKKEEKQ</sequence>
<evidence type="ECO:0000313" key="1">
    <source>
        <dbReference type="EMBL" id="GAH19523.1"/>
    </source>
</evidence>
<proteinExistence type="predicted"/>
<accession>X1FFI5</accession>
<dbReference type="AlphaFoldDB" id="X1FFI5"/>
<protein>
    <recommendedName>
        <fullName evidence="3">SpoVT-AbrB domain-containing protein</fullName>
    </recommendedName>
</protein>
<comment type="caution">
    <text evidence="1">The sequence shown here is derived from an EMBL/GenBank/DDBJ whole genome shotgun (WGS) entry which is preliminary data.</text>
</comment>
<dbReference type="EMBL" id="BARU01000320">
    <property type="protein sequence ID" value="GAH19523.1"/>
    <property type="molecule type" value="Genomic_DNA"/>
</dbReference>
<evidence type="ECO:0008006" key="3">
    <source>
        <dbReference type="Google" id="ProtNLM"/>
    </source>
</evidence>
<name>X1FFI5_9ZZZZ</name>
<gene>
    <name evidence="1" type="ORF">S03H2_01167</name>
    <name evidence="2" type="ORF">S06H3_17622</name>
</gene>
<reference evidence="1" key="1">
    <citation type="journal article" date="2014" name="Front. Microbiol.">
        <title>High frequency of phylogenetically diverse reductive dehalogenase-homologous genes in deep subseafloor sedimentary metagenomes.</title>
        <authorList>
            <person name="Kawai M."/>
            <person name="Futagami T."/>
            <person name="Toyoda A."/>
            <person name="Takaki Y."/>
            <person name="Nishi S."/>
            <person name="Hori S."/>
            <person name="Arai W."/>
            <person name="Tsubouchi T."/>
            <person name="Morono Y."/>
            <person name="Uchiyama I."/>
            <person name="Ito T."/>
            <person name="Fujiyama A."/>
            <person name="Inagaki F."/>
            <person name="Takami H."/>
        </authorList>
    </citation>
    <scope>NUCLEOTIDE SEQUENCE</scope>
    <source>
        <strain evidence="1">Expedition CK06-06</strain>
    </source>
</reference>
<dbReference type="EMBL" id="BARV01008827">
    <property type="protein sequence ID" value="GAI08730.1"/>
    <property type="molecule type" value="Genomic_DNA"/>
</dbReference>
<organism evidence="1">
    <name type="scientific">marine sediment metagenome</name>
    <dbReference type="NCBI Taxonomy" id="412755"/>
    <lineage>
        <taxon>unclassified sequences</taxon>
        <taxon>metagenomes</taxon>
        <taxon>ecological metagenomes</taxon>
    </lineage>
</organism>
<evidence type="ECO:0000313" key="2">
    <source>
        <dbReference type="EMBL" id="GAI08730.1"/>
    </source>
</evidence>